<evidence type="ECO:0000313" key="3">
    <source>
        <dbReference type="EMBL" id="EEU30230.1"/>
    </source>
</evidence>
<keyword evidence="4" id="KW-1185">Reference proteome</keyword>
<dbReference type="AlphaFoldDB" id="C7XWH0"/>
<dbReference type="RefSeq" id="WP_006917104.1">
    <property type="nucleotide sequence ID" value="NZ_GG698804.1"/>
</dbReference>
<dbReference type="HOGENOM" id="CLU_1223439_0_0_9"/>
<feature type="region of interest" description="Disordered" evidence="1">
    <location>
        <begin position="85"/>
        <end position="129"/>
    </location>
</feature>
<reference evidence="3 4" key="1">
    <citation type="submission" date="2009-06" db="EMBL/GenBank/DDBJ databases">
        <title>The Genome Sequence of Lactobacillus coleohominis strain 101-4-CHN.</title>
        <authorList>
            <consortium name="The Broad Institute Genome Sequencing Platform"/>
            <person name="Ward D."/>
            <person name="Young S.K."/>
            <person name="Zeng Q."/>
            <person name="Koehrsen M."/>
            <person name="Alvarado L."/>
            <person name="Berlin A."/>
            <person name="Borenstein D."/>
            <person name="Chen Z."/>
            <person name="Engels R."/>
            <person name="Freedman E."/>
            <person name="Gellesch M."/>
            <person name="Goldberg J."/>
            <person name="Griggs A."/>
            <person name="Gujja S."/>
            <person name="Heiman D."/>
            <person name="Hepburn T."/>
            <person name="Howarth C."/>
            <person name="Jen D."/>
            <person name="Larson L."/>
            <person name="Lewis B."/>
            <person name="Mehta T."/>
            <person name="Park D."/>
            <person name="Pearson M."/>
            <person name="Roberts A."/>
            <person name="Saif S."/>
            <person name="Shea T."/>
            <person name="Shenoy N."/>
            <person name="Sisk P."/>
            <person name="Stolte C."/>
            <person name="Sykes S."/>
            <person name="Walk T."/>
            <person name="White J."/>
            <person name="Yandava C."/>
            <person name="Liu Y."/>
            <person name="Xu Q."/>
            <person name="Lander E."/>
            <person name="Nusbaum C."/>
            <person name="Galagan J."/>
            <person name="Birren B."/>
        </authorList>
    </citation>
    <scope>NUCLEOTIDE SEQUENCE [LARGE SCALE GENOMIC DNA]</scope>
    <source>
        <strain evidence="3 4">101-4-CHN</strain>
    </source>
</reference>
<feature type="compositionally biased region" description="Polar residues" evidence="1">
    <location>
        <begin position="213"/>
        <end position="226"/>
    </location>
</feature>
<dbReference type="InterPro" id="IPR031927">
    <property type="entry name" value="DUF4767"/>
</dbReference>
<proteinExistence type="predicted"/>
<name>C7XWH0_9LACO</name>
<sequence>MGQSYTKYDGNKDLKTKAGMYYPKDLSKTTVNGSNDSIGWAPSGKGSYDYNVVALYNYDRPGNAATHITYAFAFHNGEPVALVEQSTNGTPNWTPTKNTDVSSNFAKIANGNGSAKQSSTTKKDDDSSSTAELSFEDAAALIQKGGFTDFNYDSAKTMHDGSHPTSNGGYVMITYPGAKGQDQFTITRTGKNKYHIEAKYGTLEGGSFKAFDDQSTYGPTSADVTK</sequence>
<evidence type="ECO:0000313" key="4">
    <source>
        <dbReference type="Proteomes" id="UP000003987"/>
    </source>
</evidence>
<dbReference type="EMBL" id="GG698804">
    <property type="protein sequence ID" value="EEU30230.1"/>
    <property type="molecule type" value="Genomic_DNA"/>
</dbReference>
<feature type="domain" description="DUF4767" evidence="2">
    <location>
        <begin position="1"/>
        <end position="109"/>
    </location>
</feature>
<evidence type="ECO:0000259" key="2">
    <source>
        <dbReference type="Pfam" id="PF15983"/>
    </source>
</evidence>
<dbReference type="STRING" id="575594.HMPREF0501_01235"/>
<accession>C7XWH0</accession>
<organism evidence="3 4">
    <name type="scientific">Limosilactobacillus coleohominis 101-4-CHN</name>
    <dbReference type="NCBI Taxonomy" id="575594"/>
    <lineage>
        <taxon>Bacteria</taxon>
        <taxon>Bacillati</taxon>
        <taxon>Bacillota</taxon>
        <taxon>Bacilli</taxon>
        <taxon>Lactobacillales</taxon>
        <taxon>Lactobacillaceae</taxon>
        <taxon>Limosilactobacillus</taxon>
    </lineage>
</organism>
<dbReference type="eggNOG" id="ENOG5030HS8">
    <property type="taxonomic scope" value="Bacteria"/>
</dbReference>
<evidence type="ECO:0000256" key="1">
    <source>
        <dbReference type="SAM" id="MobiDB-lite"/>
    </source>
</evidence>
<feature type="region of interest" description="Disordered" evidence="1">
    <location>
        <begin position="207"/>
        <end position="226"/>
    </location>
</feature>
<dbReference type="Pfam" id="PF15983">
    <property type="entry name" value="DUF4767"/>
    <property type="match status" value="1"/>
</dbReference>
<dbReference type="Proteomes" id="UP000003987">
    <property type="component" value="Unassembled WGS sequence"/>
</dbReference>
<gene>
    <name evidence="3" type="ORF">HMPREF0501_01235</name>
</gene>
<protein>
    <recommendedName>
        <fullName evidence="2">DUF4767 domain-containing protein</fullName>
    </recommendedName>
</protein>
<feature type="compositionally biased region" description="Polar residues" evidence="1">
    <location>
        <begin position="85"/>
        <end position="105"/>
    </location>
</feature>